<name>A0ABY1NYL6_9RHOB</name>
<dbReference type="RefSeq" id="WP_283426078.1">
    <property type="nucleotide sequence ID" value="NZ_FXTY01000004.1"/>
</dbReference>
<keyword evidence="2" id="KW-1185">Reference proteome</keyword>
<dbReference type="InterPro" id="IPR024787">
    <property type="entry name" value="EcsC"/>
</dbReference>
<dbReference type="EMBL" id="FXTY01000004">
    <property type="protein sequence ID" value="SMP22092.1"/>
    <property type="molecule type" value="Genomic_DNA"/>
</dbReference>
<accession>A0ABY1NYL6</accession>
<dbReference type="Pfam" id="PF12787">
    <property type="entry name" value="EcsC"/>
    <property type="match status" value="1"/>
</dbReference>
<evidence type="ECO:0000313" key="1">
    <source>
        <dbReference type="EMBL" id="SMP22092.1"/>
    </source>
</evidence>
<dbReference type="PANTHER" id="PTHR41260">
    <property type="entry name" value="PROTEIN ECSC"/>
    <property type="match status" value="1"/>
</dbReference>
<protein>
    <submittedName>
        <fullName evidence="1">EcsC protein family protein</fullName>
    </submittedName>
</protein>
<sequence>MTQIEILPDIPDREIDVNSELDALAARYGGASGLGMKVLGVLGMPVSGLLKSLPGEVQDGLGGATEVALMQAVKWADGSRGLVKDQPDWVNASVTAALGAAGGVGGVTSSLAELPITITVLLRAIQSVGVQYGFDPSHESVRFDCVRVLAANGPFEADRGADLAMLEQRAGLAMGGTKWISAVIVPKLAPVLGQKLAAQMVPVIGAAAGAATNYAYTSYYQDIAHVHFGLRRLAVEADVSPEMLVDGMRKRLGKA</sequence>
<dbReference type="PANTHER" id="PTHR41260:SF1">
    <property type="entry name" value="PROTEIN ECSC"/>
    <property type="match status" value="1"/>
</dbReference>
<reference evidence="1 2" key="1">
    <citation type="submission" date="2017-05" db="EMBL/GenBank/DDBJ databases">
        <authorList>
            <person name="Varghese N."/>
            <person name="Submissions S."/>
        </authorList>
    </citation>
    <scope>NUCLEOTIDE SEQUENCE [LARGE SCALE GENOMIC DNA]</scope>
    <source>
        <strain evidence="1 2">DSM 29734</strain>
    </source>
</reference>
<evidence type="ECO:0000313" key="2">
    <source>
        <dbReference type="Proteomes" id="UP001157961"/>
    </source>
</evidence>
<comment type="caution">
    <text evidence="1">The sequence shown here is derived from an EMBL/GenBank/DDBJ whole genome shotgun (WGS) entry which is preliminary data.</text>
</comment>
<gene>
    <name evidence="1" type="ORF">SAMN06265373_104109</name>
</gene>
<dbReference type="Proteomes" id="UP001157961">
    <property type="component" value="Unassembled WGS sequence"/>
</dbReference>
<organism evidence="1 2">
    <name type="scientific">Shimia sagamensis</name>
    <dbReference type="NCBI Taxonomy" id="1566352"/>
    <lineage>
        <taxon>Bacteria</taxon>
        <taxon>Pseudomonadati</taxon>
        <taxon>Pseudomonadota</taxon>
        <taxon>Alphaproteobacteria</taxon>
        <taxon>Rhodobacterales</taxon>
        <taxon>Roseobacteraceae</taxon>
    </lineage>
</organism>
<proteinExistence type="predicted"/>